<evidence type="ECO:0000256" key="9">
    <source>
        <dbReference type="ARBA" id="ARBA00022993"/>
    </source>
</evidence>
<comment type="catalytic activity">
    <reaction evidence="10">
        <text>(R)-4'-phosphopantetheine + ATP + H(+) = 3'-dephospho-CoA + diphosphate</text>
        <dbReference type="Rhea" id="RHEA:19801"/>
        <dbReference type="ChEBI" id="CHEBI:15378"/>
        <dbReference type="ChEBI" id="CHEBI:30616"/>
        <dbReference type="ChEBI" id="CHEBI:33019"/>
        <dbReference type="ChEBI" id="CHEBI:57328"/>
        <dbReference type="ChEBI" id="CHEBI:61723"/>
        <dbReference type="EC" id="2.7.7.3"/>
    </reaction>
</comment>
<dbReference type="NCBIfam" id="TIGR01510">
    <property type="entry name" value="coaD_prev_kdtB"/>
    <property type="match status" value="1"/>
</dbReference>
<dbReference type="PANTHER" id="PTHR21342">
    <property type="entry name" value="PHOSPHOPANTETHEINE ADENYLYLTRANSFERASE"/>
    <property type="match status" value="1"/>
</dbReference>
<dbReference type="InterPro" id="IPR014729">
    <property type="entry name" value="Rossmann-like_a/b/a_fold"/>
</dbReference>
<accession>A0A381WQS1</accession>
<reference evidence="12" key="1">
    <citation type="submission" date="2018-05" db="EMBL/GenBank/DDBJ databases">
        <authorList>
            <person name="Lanie J.A."/>
            <person name="Ng W.-L."/>
            <person name="Kazmierczak K.M."/>
            <person name="Andrzejewski T.M."/>
            <person name="Davidsen T.M."/>
            <person name="Wayne K.J."/>
            <person name="Tettelin H."/>
            <person name="Glass J.I."/>
            <person name="Rusch D."/>
            <person name="Podicherti R."/>
            <person name="Tsui H.-C.T."/>
            <person name="Winkler M.E."/>
        </authorList>
    </citation>
    <scope>NUCLEOTIDE SEQUENCE</scope>
</reference>
<dbReference type="GO" id="GO:0015937">
    <property type="term" value="P:coenzyme A biosynthetic process"/>
    <property type="evidence" value="ECO:0007669"/>
    <property type="project" value="UniProtKB-KW"/>
</dbReference>
<dbReference type="HAMAP" id="MF_00151">
    <property type="entry name" value="PPAT_bact"/>
    <property type="match status" value="1"/>
</dbReference>
<evidence type="ECO:0000256" key="6">
    <source>
        <dbReference type="ARBA" id="ARBA00022741"/>
    </source>
</evidence>
<dbReference type="Pfam" id="PF01467">
    <property type="entry name" value="CTP_transf_like"/>
    <property type="match status" value="1"/>
</dbReference>
<sequence length="144" mass="15985">MDIIERAVHLFDKVIVTVALNAEKGSPLFSHDERMSLISKSVSGLENIEVDSFDGLMVDHAVKHSAVAAIRGLRALSDFEFEFKMALMNRNLNEDISTLFLMPHAKYTHVSSSMVREAASLGGNVSDYVPAHVDKALKEKYGYE</sequence>
<protein>
    <recommendedName>
        <fullName evidence="2">Phosphopantetheine adenylyltransferase</fullName>
        <ecNumber evidence="1">2.7.7.3</ecNumber>
    </recommendedName>
</protein>
<proteinExistence type="inferred from homology"/>
<dbReference type="InterPro" id="IPR001980">
    <property type="entry name" value="PPAT"/>
</dbReference>
<dbReference type="EC" id="2.7.7.3" evidence="1"/>
<evidence type="ECO:0000256" key="3">
    <source>
        <dbReference type="ARBA" id="ARBA00022490"/>
    </source>
</evidence>
<dbReference type="InterPro" id="IPR004821">
    <property type="entry name" value="Cyt_trans-like"/>
</dbReference>
<keyword evidence="5" id="KW-0548">Nucleotidyltransferase</keyword>
<evidence type="ECO:0000256" key="1">
    <source>
        <dbReference type="ARBA" id="ARBA00012392"/>
    </source>
</evidence>
<dbReference type="GO" id="GO:0004595">
    <property type="term" value="F:pantetheine-phosphate adenylyltransferase activity"/>
    <property type="evidence" value="ECO:0007669"/>
    <property type="project" value="UniProtKB-EC"/>
</dbReference>
<evidence type="ECO:0000256" key="7">
    <source>
        <dbReference type="ARBA" id="ARBA00022840"/>
    </source>
</evidence>
<keyword evidence="6" id="KW-0547">Nucleotide-binding</keyword>
<dbReference type="SUPFAM" id="SSF52374">
    <property type="entry name" value="Nucleotidylyl transferase"/>
    <property type="match status" value="1"/>
</dbReference>
<dbReference type="EMBL" id="UINC01012543">
    <property type="protein sequence ID" value="SVA54722.1"/>
    <property type="molecule type" value="Genomic_DNA"/>
</dbReference>
<organism evidence="12">
    <name type="scientific">marine metagenome</name>
    <dbReference type="NCBI Taxonomy" id="408172"/>
    <lineage>
        <taxon>unclassified sequences</taxon>
        <taxon>metagenomes</taxon>
        <taxon>ecological metagenomes</taxon>
    </lineage>
</organism>
<dbReference type="GO" id="GO:0005524">
    <property type="term" value="F:ATP binding"/>
    <property type="evidence" value="ECO:0007669"/>
    <property type="project" value="UniProtKB-KW"/>
</dbReference>
<evidence type="ECO:0000256" key="4">
    <source>
        <dbReference type="ARBA" id="ARBA00022679"/>
    </source>
</evidence>
<evidence type="ECO:0000313" key="12">
    <source>
        <dbReference type="EMBL" id="SVA54722.1"/>
    </source>
</evidence>
<evidence type="ECO:0000256" key="5">
    <source>
        <dbReference type="ARBA" id="ARBA00022695"/>
    </source>
</evidence>
<evidence type="ECO:0000256" key="8">
    <source>
        <dbReference type="ARBA" id="ARBA00022842"/>
    </source>
</evidence>
<evidence type="ECO:0000256" key="2">
    <source>
        <dbReference type="ARBA" id="ARBA00013868"/>
    </source>
</evidence>
<dbReference type="PANTHER" id="PTHR21342:SF1">
    <property type="entry name" value="PHOSPHOPANTETHEINE ADENYLYLTRANSFERASE"/>
    <property type="match status" value="1"/>
</dbReference>
<dbReference type="AlphaFoldDB" id="A0A381WQS1"/>
<keyword evidence="9" id="KW-0173">Coenzyme A biosynthesis</keyword>
<evidence type="ECO:0000259" key="11">
    <source>
        <dbReference type="Pfam" id="PF01467"/>
    </source>
</evidence>
<keyword evidence="8" id="KW-0460">Magnesium</keyword>
<keyword evidence="4" id="KW-0808">Transferase</keyword>
<dbReference type="Gene3D" id="3.40.50.620">
    <property type="entry name" value="HUPs"/>
    <property type="match status" value="1"/>
</dbReference>
<feature type="domain" description="Cytidyltransferase-like" evidence="11">
    <location>
        <begin position="1"/>
        <end position="117"/>
    </location>
</feature>
<gene>
    <name evidence="12" type="ORF">METZ01_LOCUS107576</name>
</gene>
<keyword evidence="3" id="KW-0963">Cytoplasm</keyword>
<dbReference type="PRINTS" id="PR01020">
    <property type="entry name" value="LPSBIOSNTHSS"/>
</dbReference>
<keyword evidence="7" id="KW-0067">ATP-binding</keyword>
<evidence type="ECO:0000256" key="10">
    <source>
        <dbReference type="ARBA" id="ARBA00029346"/>
    </source>
</evidence>
<name>A0A381WQS1_9ZZZZ</name>